<feature type="domain" description="Prolyl 4-hydroxylase alpha subunit Fe(2+) 2OG dioxygenase" evidence="2">
    <location>
        <begin position="43"/>
        <end position="113"/>
    </location>
</feature>
<sequence>MATAREGGWRQERRNSERPPGWAGCTFFAKLSGDRQPVIENDEYWHEHVDTLQYGSFSYTALLYLADGRGADFDGGDFVFDASHGRPASRVGPRRGRVVAFSSGAEFPHHVEREGRELRLDFDIFHPRSHFSALAPPKKAFSGQRRAGGAKLQ</sequence>
<dbReference type="PANTHER" id="PTHR14650">
    <property type="entry name" value="PROLYL HYDROXYLASE-RELATED"/>
    <property type="match status" value="1"/>
</dbReference>
<dbReference type="InterPro" id="IPR039210">
    <property type="entry name" value="OGFOD3"/>
</dbReference>
<evidence type="ECO:0000313" key="4">
    <source>
        <dbReference type="Proteomes" id="UP000013827"/>
    </source>
</evidence>
<proteinExistence type="predicted"/>
<dbReference type="Gene3D" id="2.60.120.620">
    <property type="entry name" value="q2cbj1_9rhob like domain"/>
    <property type="match status" value="1"/>
</dbReference>
<dbReference type="RefSeq" id="XP_005765136.1">
    <property type="nucleotide sequence ID" value="XM_005765079.1"/>
</dbReference>
<dbReference type="GeneID" id="17258743"/>
<accession>A0A0D3IN72</accession>
<dbReference type="AlphaFoldDB" id="A0A0D3IN72"/>
<dbReference type="InterPro" id="IPR044862">
    <property type="entry name" value="Pro_4_hyd_alph_FE2OG_OXY"/>
</dbReference>
<organism evidence="3 4">
    <name type="scientific">Emiliania huxleyi (strain CCMP1516)</name>
    <dbReference type="NCBI Taxonomy" id="280463"/>
    <lineage>
        <taxon>Eukaryota</taxon>
        <taxon>Haptista</taxon>
        <taxon>Haptophyta</taxon>
        <taxon>Prymnesiophyceae</taxon>
        <taxon>Isochrysidales</taxon>
        <taxon>Noelaerhabdaceae</taxon>
        <taxon>Emiliania</taxon>
    </lineage>
</organism>
<evidence type="ECO:0000259" key="2">
    <source>
        <dbReference type="Pfam" id="PF13640"/>
    </source>
</evidence>
<dbReference type="GO" id="GO:0016020">
    <property type="term" value="C:membrane"/>
    <property type="evidence" value="ECO:0007669"/>
    <property type="project" value="TreeGrafter"/>
</dbReference>
<protein>
    <recommendedName>
        <fullName evidence="2">Prolyl 4-hydroxylase alpha subunit Fe(2+) 2OG dioxygenase domain-containing protein</fullName>
    </recommendedName>
</protein>
<dbReference type="Proteomes" id="UP000013827">
    <property type="component" value="Unassembled WGS sequence"/>
</dbReference>
<keyword evidence="4" id="KW-1185">Reference proteome</keyword>
<feature type="region of interest" description="Disordered" evidence="1">
    <location>
        <begin position="1"/>
        <end position="21"/>
    </location>
</feature>
<dbReference type="STRING" id="2903.R1BSL3"/>
<dbReference type="HOGENOM" id="CLU_1716672_0_0_1"/>
<evidence type="ECO:0000256" key="1">
    <source>
        <dbReference type="SAM" id="MobiDB-lite"/>
    </source>
</evidence>
<dbReference type="KEGG" id="ehx:EMIHUDRAFT_213509"/>
<dbReference type="Pfam" id="PF13640">
    <property type="entry name" value="2OG-FeII_Oxy_3"/>
    <property type="match status" value="1"/>
</dbReference>
<dbReference type="EnsemblProtists" id="EOD12707">
    <property type="protein sequence ID" value="EOD12707"/>
    <property type="gene ID" value="EMIHUDRAFT_213509"/>
</dbReference>
<name>A0A0D3IN72_EMIH1</name>
<dbReference type="PANTHER" id="PTHR14650:SF1">
    <property type="entry name" value="2-OXOGLUTARATE AND IRON-DEPENDENT OXYGENASE DOMAIN-CONTAINING PROTEIN 3"/>
    <property type="match status" value="1"/>
</dbReference>
<reference evidence="4" key="1">
    <citation type="journal article" date="2013" name="Nature">
        <title>Pan genome of the phytoplankton Emiliania underpins its global distribution.</title>
        <authorList>
            <person name="Read B.A."/>
            <person name="Kegel J."/>
            <person name="Klute M.J."/>
            <person name="Kuo A."/>
            <person name="Lefebvre S.C."/>
            <person name="Maumus F."/>
            <person name="Mayer C."/>
            <person name="Miller J."/>
            <person name="Monier A."/>
            <person name="Salamov A."/>
            <person name="Young J."/>
            <person name="Aguilar M."/>
            <person name="Claverie J.M."/>
            <person name="Frickenhaus S."/>
            <person name="Gonzalez K."/>
            <person name="Herman E.K."/>
            <person name="Lin Y.C."/>
            <person name="Napier J."/>
            <person name="Ogata H."/>
            <person name="Sarno A.F."/>
            <person name="Shmutz J."/>
            <person name="Schroeder D."/>
            <person name="de Vargas C."/>
            <person name="Verret F."/>
            <person name="von Dassow P."/>
            <person name="Valentin K."/>
            <person name="Van de Peer Y."/>
            <person name="Wheeler G."/>
            <person name="Dacks J.B."/>
            <person name="Delwiche C.F."/>
            <person name="Dyhrman S.T."/>
            <person name="Glockner G."/>
            <person name="John U."/>
            <person name="Richards T."/>
            <person name="Worden A.Z."/>
            <person name="Zhang X."/>
            <person name="Grigoriev I.V."/>
            <person name="Allen A.E."/>
            <person name="Bidle K."/>
            <person name="Borodovsky M."/>
            <person name="Bowler C."/>
            <person name="Brownlee C."/>
            <person name="Cock J.M."/>
            <person name="Elias M."/>
            <person name="Gladyshev V.N."/>
            <person name="Groth M."/>
            <person name="Guda C."/>
            <person name="Hadaegh A."/>
            <person name="Iglesias-Rodriguez M.D."/>
            <person name="Jenkins J."/>
            <person name="Jones B.M."/>
            <person name="Lawson T."/>
            <person name="Leese F."/>
            <person name="Lindquist E."/>
            <person name="Lobanov A."/>
            <person name="Lomsadze A."/>
            <person name="Malik S.B."/>
            <person name="Marsh M.E."/>
            <person name="Mackinder L."/>
            <person name="Mock T."/>
            <person name="Mueller-Roeber B."/>
            <person name="Pagarete A."/>
            <person name="Parker M."/>
            <person name="Probert I."/>
            <person name="Quesneville H."/>
            <person name="Raines C."/>
            <person name="Rensing S.A."/>
            <person name="Riano-Pachon D.M."/>
            <person name="Richier S."/>
            <person name="Rokitta S."/>
            <person name="Shiraiwa Y."/>
            <person name="Soanes D.M."/>
            <person name="van der Giezen M."/>
            <person name="Wahlund T.M."/>
            <person name="Williams B."/>
            <person name="Wilson W."/>
            <person name="Wolfe G."/>
            <person name="Wurch L.L."/>
        </authorList>
    </citation>
    <scope>NUCLEOTIDE SEQUENCE</scope>
</reference>
<feature type="compositionally biased region" description="Basic and acidic residues" evidence="1">
    <location>
        <begin position="7"/>
        <end position="17"/>
    </location>
</feature>
<reference evidence="3" key="2">
    <citation type="submission" date="2024-10" db="UniProtKB">
        <authorList>
            <consortium name="EnsemblProtists"/>
        </authorList>
    </citation>
    <scope>IDENTIFICATION</scope>
</reference>
<dbReference type="PaxDb" id="2903-EOD12707"/>
<evidence type="ECO:0000313" key="3">
    <source>
        <dbReference type="EnsemblProtists" id="EOD12707"/>
    </source>
</evidence>